<dbReference type="Pfam" id="PF13976">
    <property type="entry name" value="gag_pre-integrs"/>
    <property type="match status" value="1"/>
</dbReference>
<dbReference type="PANTHER" id="PTHR42648">
    <property type="entry name" value="TRANSPOSASE, PUTATIVE-RELATED"/>
    <property type="match status" value="1"/>
</dbReference>
<evidence type="ECO:0000313" key="7">
    <source>
        <dbReference type="Proteomes" id="UP001172457"/>
    </source>
</evidence>
<proteinExistence type="predicted"/>
<dbReference type="GO" id="GO:0008270">
    <property type="term" value="F:zinc ion binding"/>
    <property type="evidence" value="ECO:0007669"/>
    <property type="project" value="UniProtKB-KW"/>
</dbReference>
<dbReference type="PANTHER" id="PTHR42648:SF25">
    <property type="entry name" value="RNA-DIRECTED DNA POLYMERASE"/>
    <property type="match status" value="1"/>
</dbReference>
<dbReference type="EMBL" id="JARYMX010000004">
    <property type="protein sequence ID" value="KAJ9551622.1"/>
    <property type="molecule type" value="Genomic_DNA"/>
</dbReference>
<dbReference type="Pfam" id="PF00098">
    <property type="entry name" value="zf-CCHC"/>
    <property type="match status" value="1"/>
</dbReference>
<dbReference type="InterPro" id="IPR036875">
    <property type="entry name" value="Znf_CCHC_sf"/>
</dbReference>
<protein>
    <submittedName>
        <fullName evidence="6">Uncharacterized protein</fullName>
    </submittedName>
</protein>
<keyword evidence="1" id="KW-0645">Protease</keyword>
<dbReference type="SUPFAM" id="SSF57756">
    <property type="entry name" value="Retrovirus zinc finger-like domains"/>
    <property type="match status" value="1"/>
</dbReference>
<dbReference type="Pfam" id="PF00665">
    <property type="entry name" value="rve"/>
    <property type="match status" value="1"/>
</dbReference>
<keyword evidence="1" id="KW-0378">Hydrolase</keyword>
<evidence type="ECO:0000256" key="2">
    <source>
        <dbReference type="PROSITE-ProRule" id="PRU00047"/>
    </source>
</evidence>
<keyword evidence="2" id="KW-0862">Zinc</keyword>
<dbReference type="Gene3D" id="4.10.60.10">
    <property type="entry name" value="Zinc finger, CCHC-type"/>
    <property type="match status" value="1"/>
</dbReference>
<dbReference type="Gene3D" id="3.30.420.10">
    <property type="entry name" value="Ribonuclease H-like superfamily/Ribonuclease H"/>
    <property type="match status" value="1"/>
</dbReference>
<dbReference type="SUPFAM" id="SSF53098">
    <property type="entry name" value="Ribonuclease H-like"/>
    <property type="match status" value="1"/>
</dbReference>
<dbReference type="SMART" id="SM00343">
    <property type="entry name" value="ZnF_C2HC"/>
    <property type="match status" value="1"/>
</dbReference>
<evidence type="ECO:0000313" key="6">
    <source>
        <dbReference type="EMBL" id="KAJ9551622.1"/>
    </source>
</evidence>
<evidence type="ECO:0000259" key="4">
    <source>
        <dbReference type="PROSITE" id="PS50158"/>
    </source>
</evidence>
<feature type="domain" description="Integrase catalytic" evidence="5">
    <location>
        <begin position="400"/>
        <end position="503"/>
    </location>
</feature>
<dbReference type="AlphaFoldDB" id="A0AA38THQ1"/>
<dbReference type="InterPro" id="IPR054722">
    <property type="entry name" value="PolX-like_BBD"/>
</dbReference>
<dbReference type="InterPro" id="IPR039537">
    <property type="entry name" value="Retrotran_Ty1/copia-like"/>
</dbReference>
<accession>A0AA38THQ1</accession>
<name>A0AA38THQ1_9ASTR</name>
<dbReference type="Pfam" id="PF22936">
    <property type="entry name" value="Pol_BBD"/>
    <property type="match status" value="1"/>
</dbReference>
<keyword evidence="7" id="KW-1185">Reference proteome</keyword>
<dbReference type="InterPro" id="IPR025724">
    <property type="entry name" value="GAG-pre-integrase_dom"/>
</dbReference>
<feature type="region of interest" description="Disordered" evidence="3">
    <location>
        <begin position="87"/>
        <end position="140"/>
    </location>
</feature>
<dbReference type="InterPro" id="IPR012337">
    <property type="entry name" value="RNaseH-like_sf"/>
</dbReference>
<keyword evidence="2" id="KW-0479">Metal-binding</keyword>
<organism evidence="6 7">
    <name type="scientific">Centaurea solstitialis</name>
    <name type="common">yellow star-thistle</name>
    <dbReference type="NCBI Taxonomy" id="347529"/>
    <lineage>
        <taxon>Eukaryota</taxon>
        <taxon>Viridiplantae</taxon>
        <taxon>Streptophyta</taxon>
        <taxon>Embryophyta</taxon>
        <taxon>Tracheophyta</taxon>
        <taxon>Spermatophyta</taxon>
        <taxon>Magnoliopsida</taxon>
        <taxon>eudicotyledons</taxon>
        <taxon>Gunneridae</taxon>
        <taxon>Pentapetalae</taxon>
        <taxon>asterids</taxon>
        <taxon>campanulids</taxon>
        <taxon>Asterales</taxon>
        <taxon>Asteraceae</taxon>
        <taxon>Carduoideae</taxon>
        <taxon>Cardueae</taxon>
        <taxon>Centaureinae</taxon>
        <taxon>Centaurea</taxon>
    </lineage>
</organism>
<dbReference type="InterPro" id="IPR001584">
    <property type="entry name" value="Integrase_cat-core"/>
</dbReference>
<dbReference type="Proteomes" id="UP001172457">
    <property type="component" value="Chromosome 4"/>
</dbReference>
<keyword evidence="2" id="KW-0863">Zinc-finger</keyword>
<dbReference type="GO" id="GO:0008233">
    <property type="term" value="F:peptidase activity"/>
    <property type="evidence" value="ECO:0007669"/>
    <property type="project" value="UniProtKB-KW"/>
</dbReference>
<reference evidence="6" key="1">
    <citation type="submission" date="2023-03" db="EMBL/GenBank/DDBJ databases">
        <title>Chromosome-scale reference genome and RAD-based genetic map of yellow starthistle (Centaurea solstitialis) reveal putative structural variation and QTLs associated with invader traits.</title>
        <authorList>
            <person name="Reatini B."/>
            <person name="Cang F.A."/>
            <person name="Jiang Q."/>
            <person name="Mckibben M.T.W."/>
            <person name="Barker M.S."/>
            <person name="Rieseberg L.H."/>
            <person name="Dlugosch K.M."/>
        </authorList>
    </citation>
    <scope>NUCLEOTIDE SEQUENCE</scope>
    <source>
        <strain evidence="6">CAN-66</strain>
        <tissue evidence="6">Leaf</tissue>
    </source>
</reference>
<evidence type="ECO:0000256" key="3">
    <source>
        <dbReference type="SAM" id="MobiDB-lite"/>
    </source>
</evidence>
<feature type="domain" description="CCHC-type" evidence="4">
    <location>
        <begin position="146"/>
        <end position="161"/>
    </location>
</feature>
<evidence type="ECO:0000259" key="5">
    <source>
        <dbReference type="PROSITE" id="PS50994"/>
    </source>
</evidence>
<dbReference type="PROSITE" id="PS50158">
    <property type="entry name" value="ZF_CCHC"/>
    <property type="match status" value="1"/>
</dbReference>
<comment type="caution">
    <text evidence="6">The sequence shown here is derived from an EMBL/GenBank/DDBJ whole genome shotgun (WGS) entry which is preliminary data.</text>
</comment>
<dbReference type="InterPro" id="IPR001878">
    <property type="entry name" value="Znf_CCHC"/>
</dbReference>
<evidence type="ECO:0000256" key="1">
    <source>
        <dbReference type="ARBA" id="ARBA00022670"/>
    </source>
</evidence>
<dbReference type="GO" id="GO:0006508">
    <property type="term" value="P:proteolysis"/>
    <property type="evidence" value="ECO:0007669"/>
    <property type="project" value="UniProtKB-KW"/>
</dbReference>
<dbReference type="GO" id="GO:0003676">
    <property type="term" value="F:nucleic acid binding"/>
    <property type="evidence" value="ECO:0007669"/>
    <property type="project" value="InterPro"/>
</dbReference>
<dbReference type="InterPro" id="IPR036397">
    <property type="entry name" value="RNaseH_sf"/>
</dbReference>
<gene>
    <name evidence="6" type="ORF">OSB04_015667</name>
</gene>
<sequence length="503" mass="57320">MVVFISYRYEICAVVPRDSALAGCYKKLVKKFLTSLPRKFIHIVASIEQLLDLKKVGFEDVVGRLKAYEERIRDDDSTNDQGKLLLHKITNTARNSDSGRGGGRSGRGRGRGGGRQFQNQNRASSSSNDETDTKSKTKKDRSKIQCYRCDKFGHFASQCPDRKARIEETHIAEIEDQDPQLFMVKSLYETVFLNEEKVIPNRYETGKDENNIWYLDNGASNHMTGNLSFFTELNRRIGGRVKFGDDSVVEIHGKGSILFEGIGGGQKLLTDIYYIPNLKANIISLGQATETGCEISMKDEFLYLYDRRKTLIFKVKRSINRLYKARISVGKPICLHSRLGDQEWLWHARLGHANFDTISNMSKKDLVTGLPTITGTNQLCESCLVGKQTRRSFSKTSMYQAKGTLELVHGDLCGPISPATIAGNRYIFVLIDDYSRFMWCYLMKEKSDAITYFRKFKVRVESETNNSIRVFRTDRGGEFTSHEFNKLCEEHGMIRHLTAPYTP</sequence>
<dbReference type="GO" id="GO:0015074">
    <property type="term" value="P:DNA integration"/>
    <property type="evidence" value="ECO:0007669"/>
    <property type="project" value="InterPro"/>
</dbReference>
<dbReference type="PROSITE" id="PS50994">
    <property type="entry name" value="INTEGRASE"/>
    <property type="match status" value="1"/>
</dbReference>